<comment type="similarity">
    <text evidence="2">Belongs to the bacterial flagellin family.</text>
</comment>
<name>A0A845KZI5_9FIRM</name>
<dbReference type="OrthoDB" id="9758307at2"/>
<comment type="subcellular location">
    <subcellularLocation>
        <location evidence="1">Bacterial flagellum</location>
    </subcellularLocation>
</comment>
<dbReference type="PANTHER" id="PTHR42792">
    <property type="entry name" value="FLAGELLIN"/>
    <property type="match status" value="1"/>
</dbReference>
<dbReference type="PANTHER" id="PTHR42792:SF1">
    <property type="entry name" value="FLAGELLAR HOOK-ASSOCIATED PROTEIN 3"/>
    <property type="match status" value="1"/>
</dbReference>
<keyword evidence="6" id="KW-0282">Flagellum</keyword>
<dbReference type="GO" id="GO:0005198">
    <property type="term" value="F:structural molecule activity"/>
    <property type="evidence" value="ECO:0007669"/>
    <property type="project" value="InterPro"/>
</dbReference>
<evidence type="ECO:0000259" key="4">
    <source>
        <dbReference type="Pfam" id="PF00669"/>
    </source>
</evidence>
<evidence type="ECO:0000256" key="1">
    <source>
        <dbReference type="ARBA" id="ARBA00004365"/>
    </source>
</evidence>
<comment type="caution">
    <text evidence="6">The sequence shown here is derived from an EMBL/GenBank/DDBJ whole genome shotgun (WGS) entry which is preliminary data.</text>
</comment>
<protein>
    <submittedName>
        <fullName evidence="6">Flagellar hook-associated protein FlgL</fullName>
    </submittedName>
</protein>
<evidence type="ECO:0000313" key="6">
    <source>
        <dbReference type="EMBL" id="MZP29477.1"/>
    </source>
</evidence>
<keyword evidence="7" id="KW-1185">Reference proteome</keyword>
<dbReference type="PRINTS" id="PR00207">
    <property type="entry name" value="FLAGELLIN"/>
</dbReference>
<evidence type="ECO:0000259" key="5">
    <source>
        <dbReference type="Pfam" id="PF00700"/>
    </source>
</evidence>
<dbReference type="RefSeq" id="WP_161256987.1">
    <property type="nucleotide sequence ID" value="NZ_WXEY01000005.1"/>
</dbReference>
<dbReference type="InterPro" id="IPR046358">
    <property type="entry name" value="Flagellin_C"/>
</dbReference>
<keyword evidence="6" id="KW-0966">Cell projection</keyword>
<dbReference type="SUPFAM" id="SSF64518">
    <property type="entry name" value="Phase 1 flagellin"/>
    <property type="match status" value="1"/>
</dbReference>
<evidence type="ECO:0000313" key="7">
    <source>
        <dbReference type="Proteomes" id="UP000463470"/>
    </source>
</evidence>
<gene>
    <name evidence="6" type="primary">flgL</name>
    <name evidence="6" type="ORF">GTO91_07130</name>
</gene>
<dbReference type="GO" id="GO:0009424">
    <property type="term" value="C:bacterial-type flagellum hook"/>
    <property type="evidence" value="ECO:0007669"/>
    <property type="project" value="InterPro"/>
</dbReference>
<keyword evidence="6" id="KW-0969">Cilium</keyword>
<keyword evidence="3" id="KW-0975">Bacterial flagellum</keyword>
<proteinExistence type="inferred from homology"/>
<dbReference type="GO" id="GO:0071973">
    <property type="term" value="P:bacterial-type flagellum-dependent cell motility"/>
    <property type="evidence" value="ECO:0007669"/>
    <property type="project" value="InterPro"/>
</dbReference>
<dbReference type="InterPro" id="IPR001029">
    <property type="entry name" value="Flagellin_N"/>
</dbReference>
<sequence length="297" mass="32506">MRITQYMMSSGFMRNLNNIMGDMEKSQYQLTSGKKNRLPQDDPVGSVQTMTYRSAVLQVEKYLDNATEAGIWLDNTDTALTEVTNVLHRVRTLMEQADTDTATPESRKAIAEEVDQLADHVSKISNTTVGGRYIFGGTNTGNPPAVLSGASYVWNGNDGEIALEIDAKATVTVNSIGQRIFADSGPTPSDQGVLNFLKSVANTLKTGVQVNRLGDLEKLADKVLEEQASIGARQNRIEFTGNRLESFKLTMTETLAKVEDADIAQVITDFKTQESVFRSALSTGARILQPSLVDFLK</sequence>
<dbReference type="NCBIfam" id="TIGR02550">
    <property type="entry name" value="flagell_flgL"/>
    <property type="match status" value="1"/>
</dbReference>
<evidence type="ECO:0000256" key="2">
    <source>
        <dbReference type="ARBA" id="ARBA00005709"/>
    </source>
</evidence>
<dbReference type="InterPro" id="IPR001492">
    <property type="entry name" value="Flagellin"/>
</dbReference>
<reference evidence="6 7" key="1">
    <citation type="submission" date="2020-01" db="EMBL/GenBank/DDBJ databases">
        <title>Whole-genome sequence of Heliobacterium undosum DSM 13378.</title>
        <authorList>
            <person name="Kyndt J.A."/>
            <person name="Meyer T.E."/>
        </authorList>
    </citation>
    <scope>NUCLEOTIDE SEQUENCE [LARGE SCALE GENOMIC DNA]</scope>
    <source>
        <strain evidence="6 7">DSM 13378</strain>
    </source>
</reference>
<dbReference type="Pfam" id="PF00700">
    <property type="entry name" value="Flagellin_C"/>
    <property type="match status" value="1"/>
</dbReference>
<dbReference type="Gene3D" id="1.20.1330.10">
    <property type="entry name" value="f41 fragment of flagellin, N-terminal domain"/>
    <property type="match status" value="1"/>
</dbReference>
<organism evidence="6 7">
    <name type="scientific">Heliomicrobium undosum</name>
    <dbReference type="NCBI Taxonomy" id="121734"/>
    <lineage>
        <taxon>Bacteria</taxon>
        <taxon>Bacillati</taxon>
        <taxon>Bacillota</taxon>
        <taxon>Clostridia</taxon>
        <taxon>Eubacteriales</taxon>
        <taxon>Heliobacteriaceae</taxon>
        <taxon>Heliomicrobium</taxon>
    </lineage>
</organism>
<feature type="domain" description="Flagellin C-terminal" evidence="5">
    <location>
        <begin position="217"/>
        <end position="296"/>
    </location>
</feature>
<dbReference type="Pfam" id="PF00669">
    <property type="entry name" value="Flagellin_N"/>
    <property type="match status" value="1"/>
</dbReference>
<dbReference type="InterPro" id="IPR013384">
    <property type="entry name" value="Flagell_FlgL"/>
</dbReference>
<dbReference type="AlphaFoldDB" id="A0A845KZI5"/>
<dbReference type="Proteomes" id="UP000463470">
    <property type="component" value="Unassembled WGS sequence"/>
</dbReference>
<evidence type="ECO:0000256" key="3">
    <source>
        <dbReference type="ARBA" id="ARBA00023143"/>
    </source>
</evidence>
<accession>A0A845KZI5</accession>
<feature type="domain" description="Flagellin N-terminal" evidence="4">
    <location>
        <begin position="3"/>
        <end position="140"/>
    </location>
</feature>
<dbReference type="EMBL" id="WXEY01000005">
    <property type="protein sequence ID" value="MZP29477.1"/>
    <property type="molecule type" value="Genomic_DNA"/>
</dbReference>